<dbReference type="InterPro" id="IPR056861">
    <property type="entry name" value="HMCN1-like_VWA"/>
</dbReference>
<evidence type="ECO:0000256" key="4">
    <source>
        <dbReference type="SAM" id="MobiDB-lite"/>
    </source>
</evidence>
<proteinExistence type="predicted"/>
<gene>
    <name evidence="6" type="ORF">ACE3NQ_08380</name>
</gene>
<feature type="compositionally biased region" description="Polar residues" evidence="4">
    <location>
        <begin position="289"/>
        <end position="322"/>
    </location>
</feature>
<keyword evidence="2" id="KW-0964">Secreted</keyword>
<comment type="subcellular location">
    <subcellularLocation>
        <location evidence="1">Secreted</location>
    </subcellularLocation>
</comment>
<dbReference type="InterPro" id="IPR036582">
    <property type="entry name" value="Mao_N_sf"/>
</dbReference>
<dbReference type="RefSeq" id="WP_375524719.1">
    <property type="nucleotide sequence ID" value="NZ_JBHILM010000007.1"/>
</dbReference>
<keyword evidence="3" id="KW-0732">Signal</keyword>
<dbReference type="SMART" id="SM00327">
    <property type="entry name" value="VWA"/>
    <property type="match status" value="1"/>
</dbReference>
<dbReference type="Gene3D" id="3.30.457.10">
    <property type="entry name" value="Copper amine oxidase-like, N-terminal domain"/>
    <property type="match status" value="1"/>
</dbReference>
<dbReference type="Proteomes" id="UP001580407">
    <property type="component" value="Unassembled WGS sequence"/>
</dbReference>
<dbReference type="PROSITE" id="PS50234">
    <property type="entry name" value="VWFA"/>
    <property type="match status" value="1"/>
</dbReference>
<feature type="compositionally biased region" description="Polar residues" evidence="4">
    <location>
        <begin position="239"/>
        <end position="251"/>
    </location>
</feature>
<dbReference type="InterPro" id="IPR052969">
    <property type="entry name" value="Thr-specific_kinase-like"/>
</dbReference>
<sequence>MKYRKLMILFILSIFLVGNLELYTGIAKAEEATLVTKKMKDYLKFPDTHEMMEGDYMIYVLPDGDGQSRVFKFETKNKITPDNQLRLYINRVEIDPTTYKVDYGTNTITLSEAPGLGAEIYFTYLIFPNFEWKTSLSNVEHIGIFLGKWDGSTRVFHLATNYVLNSSKNVVLNIGSFTEVPASSFTFNQETGIITISKKYDGLVPGSKIYFYFPVTSIVGTQTSSGETGNAVTPDGETGDNQASTDQTGGANASAGKTGGPQESVDKTEGTQGSAGDAGDTEASDDKTGNTGASTGNQGDNQTSSGETTENTPSTETGSSDNEVVEFNVPTGEKYPGRITIKSNFTFTVSIKAAAFQPTYTSYLIIKNAKGNVVKRIRINTSTSTTYSMNQLGLPSGGYYFYLKTINQYGGLAASIPQFVPINNESSLIQVLIEGQRQAYVQPPVKVKGSVLVPFRALFEALGAKVKWDGATKTITATKGGTTLKLTIGSKIAYVNGKAIKLSAAPQLINGVTMVPIRFIGEAFGGIVEWSSAYSSVIIFQSEPVIPTTAESEKAEEDTGTESSGTSPIFEKISQGINGSADIVFVMDVTGSMGETIDYIKDTVKSFVDSVPSGSNFAIVAYRDMNYVDISNKNLEFFEFTNNKNALKANLNKLTAAGGGDEAESGLDAIHMAVTKLSGSKNAKRIIFITDAPVHDKGTAQGKADYSIQQIIDELKKNNVTLDAIAPTSGTAQKQIVQLVDTTKGKLYDINDASVLKINK</sequence>
<evidence type="ECO:0000256" key="2">
    <source>
        <dbReference type="ARBA" id="ARBA00022525"/>
    </source>
</evidence>
<feature type="domain" description="VWFA" evidence="5">
    <location>
        <begin position="582"/>
        <end position="760"/>
    </location>
</feature>
<dbReference type="PANTHER" id="PTHR47763:SF1">
    <property type="entry name" value="DUF659 DOMAIN-CONTAINING PROTEIN"/>
    <property type="match status" value="1"/>
</dbReference>
<dbReference type="Gene3D" id="3.40.50.410">
    <property type="entry name" value="von Willebrand factor, type A domain"/>
    <property type="match status" value="1"/>
</dbReference>
<comment type="caution">
    <text evidence="6">The sequence shown here is derived from an EMBL/GenBank/DDBJ whole genome shotgun (WGS) entry which is preliminary data.</text>
</comment>
<feature type="region of interest" description="Disordered" evidence="4">
    <location>
        <begin position="548"/>
        <end position="568"/>
    </location>
</feature>
<name>A0ABV5B5G5_9BACL</name>
<reference evidence="6 7" key="1">
    <citation type="submission" date="2024-09" db="EMBL/GenBank/DDBJ databases">
        <authorList>
            <person name="Ruan L."/>
        </authorList>
    </citation>
    <scope>NUCLEOTIDE SEQUENCE [LARGE SCALE GENOMIC DNA]</scope>
    <source>
        <strain evidence="6 7">D33</strain>
    </source>
</reference>
<accession>A0ABV5B5G5</accession>
<keyword evidence="7" id="KW-1185">Reference proteome</keyword>
<evidence type="ECO:0000313" key="6">
    <source>
        <dbReference type="EMBL" id="MFB5680923.1"/>
    </source>
</evidence>
<evidence type="ECO:0000313" key="7">
    <source>
        <dbReference type="Proteomes" id="UP001580407"/>
    </source>
</evidence>
<evidence type="ECO:0000256" key="3">
    <source>
        <dbReference type="ARBA" id="ARBA00022729"/>
    </source>
</evidence>
<feature type="compositionally biased region" description="Polar residues" evidence="4">
    <location>
        <begin position="222"/>
        <end position="231"/>
    </location>
</feature>
<dbReference type="InterPro" id="IPR002035">
    <property type="entry name" value="VWF_A"/>
</dbReference>
<dbReference type="InterPro" id="IPR036465">
    <property type="entry name" value="vWFA_dom_sf"/>
</dbReference>
<dbReference type="Pfam" id="PF07833">
    <property type="entry name" value="Cu_amine_oxidN1"/>
    <property type="match status" value="1"/>
</dbReference>
<dbReference type="PANTHER" id="PTHR47763">
    <property type="entry name" value="ALPHA-PROTEIN KINASE VWKA"/>
    <property type="match status" value="1"/>
</dbReference>
<dbReference type="SUPFAM" id="SSF53300">
    <property type="entry name" value="vWA-like"/>
    <property type="match status" value="1"/>
</dbReference>
<protein>
    <submittedName>
        <fullName evidence="6">Stalk domain-containing protein</fullName>
    </submittedName>
</protein>
<evidence type="ECO:0000259" key="5">
    <source>
        <dbReference type="PROSITE" id="PS50234"/>
    </source>
</evidence>
<dbReference type="Pfam" id="PF25106">
    <property type="entry name" value="VWA_4"/>
    <property type="match status" value="1"/>
</dbReference>
<dbReference type="SUPFAM" id="SSF55383">
    <property type="entry name" value="Copper amine oxidase, domain N"/>
    <property type="match status" value="1"/>
</dbReference>
<feature type="region of interest" description="Disordered" evidence="4">
    <location>
        <begin position="222"/>
        <end position="331"/>
    </location>
</feature>
<dbReference type="InterPro" id="IPR012854">
    <property type="entry name" value="Cu_amine_oxidase-like_N"/>
</dbReference>
<evidence type="ECO:0000256" key="1">
    <source>
        <dbReference type="ARBA" id="ARBA00004613"/>
    </source>
</evidence>
<organism evidence="6 7">
    <name type="scientific">Paenibacillus terreus</name>
    <dbReference type="NCBI Taxonomy" id="1387834"/>
    <lineage>
        <taxon>Bacteria</taxon>
        <taxon>Bacillati</taxon>
        <taxon>Bacillota</taxon>
        <taxon>Bacilli</taxon>
        <taxon>Bacillales</taxon>
        <taxon>Paenibacillaceae</taxon>
        <taxon>Paenibacillus</taxon>
    </lineage>
</organism>
<dbReference type="CDD" id="cd00198">
    <property type="entry name" value="vWFA"/>
    <property type="match status" value="1"/>
</dbReference>
<dbReference type="EMBL" id="JBHILM010000007">
    <property type="protein sequence ID" value="MFB5680923.1"/>
    <property type="molecule type" value="Genomic_DNA"/>
</dbReference>